<reference evidence="1 2" key="1">
    <citation type="submission" date="2017-08" db="EMBL/GenBank/DDBJ databases">
        <title>Draft Genome Sequence of Hafnia alvei CITHA-6 Isolated from Raw Bovine Milk.</title>
        <authorList>
            <person name="Culligan E.P."/>
            <person name="Mcsweeney A."/>
            <person name="O'Doherty C."/>
            <person name="Gleeson E."/>
            <person name="O'Riordan D."/>
            <person name="Sleator R.D."/>
        </authorList>
    </citation>
    <scope>NUCLEOTIDE SEQUENCE [LARGE SCALE GENOMIC DNA]</scope>
    <source>
        <strain evidence="1 2">CITHA-6</strain>
    </source>
</reference>
<dbReference type="InterPro" id="IPR038307">
    <property type="entry name" value="StbB_sf"/>
</dbReference>
<organism evidence="1 2">
    <name type="scientific">Hafnia paralvei</name>
    <dbReference type="NCBI Taxonomy" id="546367"/>
    <lineage>
        <taxon>Bacteria</taxon>
        <taxon>Pseudomonadati</taxon>
        <taxon>Pseudomonadota</taxon>
        <taxon>Gammaproteobacteria</taxon>
        <taxon>Enterobacterales</taxon>
        <taxon>Hafniaceae</taxon>
        <taxon>Hafnia</taxon>
    </lineage>
</organism>
<dbReference type="Proteomes" id="UP000218796">
    <property type="component" value="Unassembled WGS sequence"/>
</dbReference>
<accession>A0A2A2M6X3</accession>
<evidence type="ECO:0000313" key="1">
    <source>
        <dbReference type="EMBL" id="PAV94232.1"/>
    </source>
</evidence>
<evidence type="ECO:0000313" key="2">
    <source>
        <dbReference type="Proteomes" id="UP000218796"/>
    </source>
</evidence>
<sequence length="127" mass="13853">MSDERKKFTLYLHPDQPSDAQALAVIETVPRAGRGELYRNALVAGLALQHLDSRLPALLATLFTDKLTSDNVVNMISETTGWKPSQGDIRAILSELGAGQISPEPNEKKPAEELDLNAARSKLKGFL</sequence>
<protein>
    <submittedName>
        <fullName evidence="1">Plasmid stability protein</fullName>
    </submittedName>
</protein>
<dbReference type="AlphaFoldDB" id="A0A2A2M6X3"/>
<proteinExistence type="predicted"/>
<dbReference type="RefSeq" id="WP_039187476.1">
    <property type="nucleotide sequence ID" value="NZ_CAUFSP010000033.1"/>
</dbReference>
<dbReference type="EMBL" id="NQMS01000016">
    <property type="protein sequence ID" value="PAV94232.1"/>
    <property type="molecule type" value="Genomic_DNA"/>
</dbReference>
<gene>
    <name evidence="1" type="ORF">CJD50_21700</name>
</gene>
<dbReference type="InterPro" id="IPR019720">
    <property type="entry name" value="Plasmid_stability_protein_StbB"/>
</dbReference>
<keyword evidence="2" id="KW-1185">Reference proteome</keyword>
<dbReference type="OrthoDB" id="6592185at2"/>
<comment type="caution">
    <text evidence="1">The sequence shown here is derived from an EMBL/GenBank/DDBJ whole genome shotgun (WGS) entry which is preliminary data.</text>
</comment>
<dbReference type="Pfam" id="PF10784">
    <property type="entry name" value="Plasmid_stab_B"/>
    <property type="match status" value="1"/>
</dbReference>
<name>A0A2A2M6X3_9GAMM</name>
<dbReference type="Gene3D" id="6.10.290.20">
    <property type="match status" value="1"/>
</dbReference>